<evidence type="ECO:0000313" key="3">
    <source>
        <dbReference type="Proteomes" id="UP001501556"/>
    </source>
</evidence>
<comment type="caution">
    <text evidence="2">The sequence shown here is derived from an EMBL/GenBank/DDBJ whole genome shotgun (WGS) entry which is preliminary data.</text>
</comment>
<keyword evidence="1" id="KW-0812">Transmembrane</keyword>
<name>A0ABP7QIE6_9BACT</name>
<organism evidence="2 3">
    <name type="scientific">Hymenobacter antarcticus</name>
    <dbReference type="NCBI Taxonomy" id="486270"/>
    <lineage>
        <taxon>Bacteria</taxon>
        <taxon>Pseudomonadati</taxon>
        <taxon>Bacteroidota</taxon>
        <taxon>Cytophagia</taxon>
        <taxon>Cytophagales</taxon>
        <taxon>Hymenobacteraceae</taxon>
        <taxon>Hymenobacter</taxon>
    </lineage>
</organism>
<gene>
    <name evidence="2" type="ORF">GCM10022407_29900</name>
</gene>
<keyword evidence="1" id="KW-1133">Transmembrane helix</keyword>
<protein>
    <recommendedName>
        <fullName evidence="4">Ubiquinone biosynthesis protein COQ4</fullName>
    </recommendedName>
</protein>
<keyword evidence="1" id="KW-0472">Membrane</keyword>
<dbReference type="Proteomes" id="UP001501556">
    <property type="component" value="Unassembled WGS sequence"/>
</dbReference>
<proteinExistence type="predicted"/>
<evidence type="ECO:0000256" key="1">
    <source>
        <dbReference type="SAM" id="Phobius"/>
    </source>
</evidence>
<reference evidence="3" key="1">
    <citation type="journal article" date="2019" name="Int. J. Syst. Evol. Microbiol.">
        <title>The Global Catalogue of Microorganisms (GCM) 10K type strain sequencing project: providing services to taxonomists for standard genome sequencing and annotation.</title>
        <authorList>
            <consortium name="The Broad Institute Genomics Platform"/>
            <consortium name="The Broad Institute Genome Sequencing Center for Infectious Disease"/>
            <person name="Wu L."/>
            <person name="Ma J."/>
        </authorList>
    </citation>
    <scope>NUCLEOTIDE SEQUENCE [LARGE SCALE GENOMIC DNA]</scope>
    <source>
        <strain evidence="3">JCM 17217</strain>
    </source>
</reference>
<feature type="transmembrane region" description="Helical" evidence="1">
    <location>
        <begin position="121"/>
        <end position="142"/>
    </location>
</feature>
<sequence>MLTPKTLIPFHHFPMKTQGKAPLNGYQMLARKLIVHARTSFLIPIFRRLYGAAEARAQLRYLEQLPVGTLGRGVADILRENHLQLIPHYENHDLKHVLLGYAMTPEDELKLKAFILGNGDWSITCVGFLLLAVLTPDVWPALRRHYQRGRRTQSIVGWTLTEYAGQCTTALRHQIGLPAAATGHMVA</sequence>
<evidence type="ECO:0008006" key="4">
    <source>
        <dbReference type="Google" id="ProtNLM"/>
    </source>
</evidence>
<evidence type="ECO:0000313" key="2">
    <source>
        <dbReference type="EMBL" id="GAA3982626.1"/>
    </source>
</evidence>
<keyword evidence="3" id="KW-1185">Reference proteome</keyword>
<dbReference type="EMBL" id="BAABDI010000022">
    <property type="protein sequence ID" value="GAA3982626.1"/>
    <property type="molecule type" value="Genomic_DNA"/>
</dbReference>
<accession>A0ABP7QIE6</accession>